<keyword evidence="2" id="KW-0614">Plasmid</keyword>
<dbReference type="KEGG" id="panr:A7J50_5962"/>
<gene>
    <name evidence="2" type="ORF">A7J50_5962</name>
</gene>
<reference evidence="2 3" key="1">
    <citation type="submission" date="2016-05" db="EMBL/GenBank/DDBJ databases">
        <title>Complete genome sequence of Pseudomonas antarctica PAMC 27494.</title>
        <authorList>
            <person name="Lee J."/>
        </authorList>
    </citation>
    <scope>NUCLEOTIDE SEQUENCE [LARGE SCALE GENOMIC DNA]</scope>
    <source>
        <strain evidence="2 3">PAMC 27494</strain>
        <plasmid evidence="3">Plasmid pp27494_1</plasmid>
    </source>
</reference>
<dbReference type="InterPro" id="IPR031613">
    <property type="entry name" value="HrpK"/>
</dbReference>
<evidence type="ECO:0000313" key="3">
    <source>
        <dbReference type="Proteomes" id="UP000077829"/>
    </source>
</evidence>
<dbReference type="RefSeq" id="WP_064455100.1">
    <property type="nucleotide sequence ID" value="NZ_CP015601.1"/>
</dbReference>
<feature type="compositionally biased region" description="Low complexity" evidence="1">
    <location>
        <begin position="1"/>
        <end position="24"/>
    </location>
</feature>
<dbReference type="EMBL" id="CP015601">
    <property type="protein sequence ID" value="ANF89278.1"/>
    <property type="molecule type" value="Genomic_DNA"/>
</dbReference>
<dbReference type="Proteomes" id="UP000077829">
    <property type="component" value="Plasmid pP27494_1"/>
</dbReference>
<proteinExistence type="predicted"/>
<feature type="compositionally biased region" description="Low complexity" evidence="1">
    <location>
        <begin position="98"/>
        <end position="134"/>
    </location>
</feature>
<dbReference type="PANTHER" id="PTHR48125">
    <property type="entry name" value="LP07818P1"/>
    <property type="match status" value="1"/>
</dbReference>
<feature type="region of interest" description="Disordered" evidence="1">
    <location>
        <begin position="1"/>
        <end position="45"/>
    </location>
</feature>
<geneLocation type="plasmid" evidence="3">
    <name>pp27494_1</name>
</geneLocation>
<evidence type="ECO:0008006" key="4">
    <source>
        <dbReference type="Google" id="ProtNLM"/>
    </source>
</evidence>
<organism evidence="2 3">
    <name type="scientific">Pseudomonas antarctica</name>
    <dbReference type="NCBI Taxonomy" id="219572"/>
    <lineage>
        <taxon>Bacteria</taxon>
        <taxon>Pseudomonadati</taxon>
        <taxon>Pseudomonadota</taxon>
        <taxon>Gammaproteobacteria</taxon>
        <taxon>Pseudomonadales</taxon>
        <taxon>Pseudomonadaceae</taxon>
        <taxon>Pseudomonas</taxon>
    </lineage>
</organism>
<feature type="compositionally biased region" description="Low complexity" evidence="1">
    <location>
        <begin position="141"/>
        <end position="150"/>
    </location>
</feature>
<dbReference type="PANTHER" id="PTHR48125:SF12">
    <property type="entry name" value="AT HOOK TRANSCRIPTION FACTOR FAMILY-RELATED"/>
    <property type="match status" value="1"/>
</dbReference>
<accession>A0A172ZA68</accession>
<evidence type="ECO:0000313" key="2">
    <source>
        <dbReference type="EMBL" id="ANF89278.1"/>
    </source>
</evidence>
<sequence length="777" mass="79497">MRISNSPFSSSSSVADSQASPAASDGQGDAGPAKNGGVQFGSHAQPLEFLKQTQDTLDAGNAQIADFEKQLGTELNSFKNQIDQFMKILFNPLADPQSASCPASEPGAGAASGSAPATTSTPATAAAPVQGAAPALPPAAPATSLVAPASDSGKFLDDSKYNTPGALKRWAPMVANLPPDQQLQAEKELNRPIAAAQMAQEGGANGAQAMAFIKANPALENAIDTAINPKADGIINNKDLSKFVSQMQSSADGASKDLAAYQKANPNADEQSLQMVISASVMRANEPLTAAADPAHAAGANGQTKVDGLTDQPGLAALQNSNPGLAGVTRQAAKTWSQPGFFNLLDQGGLSGHALAAHSPDGLFNAANISGWIKNQAPKNGGEFASMVSDAATINAVANVDISKLGADVFKNPQNYSGAQKAAVMVKLQQTKLSVDAGSDLRKTDDTEKALSDDIGQLQNDPDVQAYLQKAVPEQEKALVASDPSMTKAVYDQMKKVNNGSALNADMDTAEKNMKKGAAAPDYSSAAIGLSAQLQLQQDLLGPNAKVPTAQQVLGNQPALQWKMQDAYQANFTQGGELQQGLSGKKLGATQALQSVNDHRAAYESVLPPAFVGAQQAGFQSSTLDALQQSKAGRSFLNSAVNGDATATATLAMTAMQKAQNVKDDVDAVKKGISDVKDGVDAVRSMAGHEATVGLGRMTAGAAIRVGVAVGAEAAGAMASSVIGAAAGPIGWAVDALASIGLGIAAIIAAVKKHAEAKAFDHNVDPTLNQFGIPKPH</sequence>
<evidence type="ECO:0000256" key="1">
    <source>
        <dbReference type="SAM" id="MobiDB-lite"/>
    </source>
</evidence>
<dbReference type="PATRIC" id="fig|219572.3.peg.6117"/>
<protein>
    <recommendedName>
        <fullName evidence="4">Type III effector HrpK</fullName>
    </recommendedName>
</protein>
<dbReference type="AlphaFoldDB" id="A0A172ZA68"/>
<feature type="region of interest" description="Disordered" evidence="1">
    <location>
        <begin position="97"/>
        <end position="160"/>
    </location>
</feature>
<name>A0A172ZA68_9PSED</name>
<dbReference type="Pfam" id="PF16937">
    <property type="entry name" value="T3SS_HrpK1"/>
    <property type="match status" value="1"/>
</dbReference>